<feature type="region of interest" description="Disordered" evidence="1">
    <location>
        <begin position="124"/>
        <end position="152"/>
    </location>
</feature>
<gene>
    <name evidence="2" type="ORF">EYF80_022369</name>
</gene>
<organism evidence="2 3">
    <name type="scientific">Liparis tanakae</name>
    <name type="common">Tanaka's snailfish</name>
    <dbReference type="NCBI Taxonomy" id="230148"/>
    <lineage>
        <taxon>Eukaryota</taxon>
        <taxon>Metazoa</taxon>
        <taxon>Chordata</taxon>
        <taxon>Craniata</taxon>
        <taxon>Vertebrata</taxon>
        <taxon>Euteleostomi</taxon>
        <taxon>Actinopterygii</taxon>
        <taxon>Neopterygii</taxon>
        <taxon>Teleostei</taxon>
        <taxon>Neoteleostei</taxon>
        <taxon>Acanthomorphata</taxon>
        <taxon>Eupercaria</taxon>
        <taxon>Perciformes</taxon>
        <taxon>Cottioidei</taxon>
        <taxon>Cottales</taxon>
        <taxon>Liparidae</taxon>
        <taxon>Liparis</taxon>
    </lineage>
</organism>
<dbReference type="EMBL" id="SRLO01000204">
    <property type="protein sequence ID" value="TNN67424.1"/>
    <property type="molecule type" value="Genomic_DNA"/>
</dbReference>
<protein>
    <submittedName>
        <fullName evidence="2">Uncharacterized protein</fullName>
    </submittedName>
</protein>
<dbReference type="AlphaFoldDB" id="A0A4Z2HR09"/>
<keyword evidence="3" id="KW-1185">Reference proteome</keyword>
<name>A0A4Z2HR09_9TELE</name>
<proteinExistence type="predicted"/>
<reference evidence="2 3" key="1">
    <citation type="submission" date="2019-03" db="EMBL/GenBank/DDBJ databases">
        <title>First draft genome of Liparis tanakae, snailfish: a comprehensive survey of snailfish specific genes.</title>
        <authorList>
            <person name="Kim W."/>
            <person name="Song I."/>
            <person name="Jeong J.-H."/>
            <person name="Kim D."/>
            <person name="Kim S."/>
            <person name="Ryu S."/>
            <person name="Song J.Y."/>
            <person name="Lee S.K."/>
        </authorList>
    </citation>
    <scope>NUCLEOTIDE SEQUENCE [LARGE SCALE GENOMIC DNA]</scope>
    <source>
        <tissue evidence="2">Muscle</tissue>
    </source>
</reference>
<evidence type="ECO:0000313" key="2">
    <source>
        <dbReference type="EMBL" id="TNN67424.1"/>
    </source>
</evidence>
<accession>A0A4Z2HR09</accession>
<feature type="compositionally biased region" description="Acidic residues" evidence="1">
    <location>
        <begin position="130"/>
        <end position="140"/>
    </location>
</feature>
<evidence type="ECO:0000256" key="1">
    <source>
        <dbReference type="SAM" id="MobiDB-lite"/>
    </source>
</evidence>
<comment type="caution">
    <text evidence="2">The sequence shown here is derived from an EMBL/GenBank/DDBJ whole genome shotgun (WGS) entry which is preliminary data.</text>
</comment>
<sequence length="197" mass="21383">MEEEAHVTLEAFIKCSERQRETSRRRGMSAVVLLAPGAGDLLLSMICGGNAETLHKKIQVRKRPSFFEAGETCVSVGVAGARALPAAAREAARVLGTVRFDARVTKAEQLHEVLEAVLSEEVEGSLGGAEVDEQEDEQADGQERDQRVPAGGQDVVPLGLVRTLMGQLQVALSLLMSAMKPRQQKLTYKVLHSDHTR</sequence>
<evidence type="ECO:0000313" key="3">
    <source>
        <dbReference type="Proteomes" id="UP000314294"/>
    </source>
</evidence>
<dbReference type="Proteomes" id="UP000314294">
    <property type="component" value="Unassembled WGS sequence"/>
</dbReference>